<gene>
    <name evidence="7" type="primary">5PtaseI</name>
</gene>
<dbReference type="SUPFAM" id="SSF56219">
    <property type="entry name" value="DNase I-like"/>
    <property type="match status" value="1"/>
</dbReference>
<sequence>MDVHTKVLLVTANVGSLFEDPEGLLQTWLHEFLSKVSYIQPKFLALHLQEVGGKTYEKSMEHVQEFIRCLCDDSVMAAYLSVHAYLDEDFKSAEHFTALGNLYFAHIDIVSLKIWNFLTHNWEEQIQKDKHIYCGNIETIATKEKSKFPQNYFPEELTKNLNPYRADDTRIENNKVHYRNSIGDTVLTIGKKEFSHVDHKLKFKEDWLKKYDRELEPLKDTLDEYPINFCPTYPFEEDPHMPMDYMSTRCPAWCDRILMSPQIKEMVVIDEWKYGMIGESACMGDHKPIYLSVRLKANKGTCRSCVCTYTQTYAKSENFPTSPLPAVRNICPYSNKLFLEVLCECKNIPSSAKLTNVTDVRNVFESLKVSQSEHKEGITPSNIPNITINVIDSDNVCLCLCAQLPSTILQFDDQMEKTEELNCVMCRNIGKIQTTAYQHKLFSERLLLPQDTIISTIDHQHLNTDIEHVHDDPYTPESNESHSPHPEMTSGCTSISNRIRNPFDPTLSQDRYFEIKNTELDPSDSEKLAISRNFDSEKQPRGTVPPDQLKSRLENLQKLSIRSLGRDDTFVRNGDVENVNNVCSSAYPSRTRRNSIVIPMCCNIN</sequence>
<organism evidence="6 7">
    <name type="scientific">Drosophila pseudoobscura pseudoobscura</name>
    <name type="common">Fruit fly</name>
    <dbReference type="NCBI Taxonomy" id="46245"/>
    <lineage>
        <taxon>Eukaryota</taxon>
        <taxon>Metazoa</taxon>
        <taxon>Ecdysozoa</taxon>
        <taxon>Arthropoda</taxon>
        <taxon>Hexapoda</taxon>
        <taxon>Insecta</taxon>
        <taxon>Pterygota</taxon>
        <taxon>Neoptera</taxon>
        <taxon>Endopterygota</taxon>
        <taxon>Diptera</taxon>
        <taxon>Brachycera</taxon>
        <taxon>Muscomorpha</taxon>
        <taxon>Ephydroidea</taxon>
        <taxon>Drosophilidae</taxon>
        <taxon>Drosophila</taxon>
        <taxon>Sophophora</taxon>
    </lineage>
</organism>
<feature type="compositionally biased region" description="Polar residues" evidence="4">
    <location>
        <begin position="490"/>
        <end position="499"/>
    </location>
</feature>
<evidence type="ECO:0000256" key="4">
    <source>
        <dbReference type="SAM" id="MobiDB-lite"/>
    </source>
</evidence>
<dbReference type="InterPro" id="IPR000300">
    <property type="entry name" value="IPPc"/>
</dbReference>
<comment type="similarity">
    <text evidence="3">Belongs to the inositol 1,4,5-trisphosphate 5-phosphatase type I family.</text>
</comment>
<name>A0A6I8VPX0_DROPS</name>
<dbReference type="PANTHER" id="PTHR12997">
    <property type="entry name" value="TYPE I INOSITOL-1,4,5-TRISPHOSPHATE 5-PHOSPHATASE"/>
    <property type="match status" value="1"/>
</dbReference>
<reference evidence="6" key="1">
    <citation type="submission" date="2024-06" db="UniProtKB">
        <authorList>
            <consortium name="RefSeq"/>
        </authorList>
    </citation>
    <scope>NUCLEOTIDE SEQUENCE [LARGE SCALE GENOMIC DNA]</scope>
    <source>
        <strain evidence="6">MV2-25</strain>
    </source>
</reference>
<feature type="region of interest" description="Disordered" evidence="4">
    <location>
        <begin position="468"/>
        <end position="500"/>
    </location>
</feature>
<dbReference type="Proteomes" id="UP000001819">
    <property type="component" value="Chromosome 2"/>
</dbReference>
<keyword evidence="2" id="KW-0378">Hydrolase</keyword>
<dbReference type="Pfam" id="PF22669">
    <property type="entry name" value="Exo_endo_phos2"/>
    <property type="match status" value="1"/>
</dbReference>
<feature type="compositionally biased region" description="Basic and acidic residues" evidence="4">
    <location>
        <begin position="468"/>
        <end position="485"/>
    </location>
</feature>
<dbReference type="GO" id="GO:0004445">
    <property type="term" value="F:inositol-polyphosphate 5-phosphatase activity"/>
    <property type="evidence" value="ECO:0007669"/>
    <property type="project" value="UniProtKB-EC"/>
</dbReference>
<protein>
    <recommendedName>
        <fullName evidence="1">inositol-polyphosphate 5-phosphatase</fullName>
        <ecNumber evidence="1">3.1.3.56</ecNumber>
    </recommendedName>
</protein>
<keyword evidence="6" id="KW-1185">Reference proteome</keyword>
<dbReference type="Gene3D" id="3.60.10.10">
    <property type="entry name" value="Endonuclease/exonuclease/phosphatase"/>
    <property type="match status" value="1"/>
</dbReference>
<evidence type="ECO:0000259" key="5">
    <source>
        <dbReference type="SMART" id="SM00128"/>
    </source>
</evidence>
<evidence type="ECO:0000256" key="2">
    <source>
        <dbReference type="ARBA" id="ARBA00022801"/>
    </source>
</evidence>
<evidence type="ECO:0000313" key="7">
    <source>
        <dbReference type="RefSeq" id="XP_033233096.1"/>
    </source>
</evidence>
<dbReference type="EC" id="3.1.3.56" evidence="1"/>
<evidence type="ECO:0000313" key="6">
    <source>
        <dbReference type="Proteomes" id="UP000001819"/>
    </source>
</evidence>
<dbReference type="InterPro" id="IPR036691">
    <property type="entry name" value="Endo/exonu/phosph_ase_sf"/>
</dbReference>
<feature type="domain" description="Inositol polyphosphate-related phosphatase" evidence="5">
    <location>
        <begin position="3"/>
        <end position="301"/>
    </location>
</feature>
<dbReference type="InterPro" id="IPR039737">
    <property type="entry name" value="INPP5A"/>
</dbReference>
<reference evidence="7" key="2">
    <citation type="submission" date="2025-08" db="UniProtKB">
        <authorList>
            <consortium name="RefSeq"/>
        </authorList>
    </citation>
    <scope>IDENTIFICATION</scope>
    <source>
        <strain evidence="7">MV-25-SWS-2005</strain>
        <tissue evidence="7">Whole body</tissue>
    </source>
</reference>
<dbReference type="GO" id="GO:0046856">
    <property type="term" value="P:phosphatidylinositol dephosphorylation"/>
    <property type="evidence" value="ECO:0007669"/>
    <property type="project" value="InterPro"/>
</dbReference>
<proteinExistence type="inferred from homology"/>
<dbReference type="AlphaFoldDB" id="A0A6I8VPX0"/>
<evidence type="ECO:0000256" key="3">
    <source>
        <dbReference type="ARBA" id="ARBA00023599"/>
    </source>
</evidence>
<accession>A0A6I8VPX0</accession>
<dbReference type="RefSeq" id="XP_033233096.1">
    <property type="nucleotide sequence ID" value="XM_033377205.1"/>
</dbReference>
<dbReference type="ExpressionAtlas" id="A0A6I8VPX0">
    <property type="expression patterns" value="baseline"/>
</dbReference>
<evidence type="ECO:0000256" key="1">
    <source>
        <dbReference type="ARBA" id="ARBA00012997"/>
    </source>
</evidence>
<dbReference type="SMART" id="SM00128">
    <property type="entry name" value="IPPc"/>
    <property type="match status" value="1"/>
</dbReference>
<dbReference type="PANTHER" id="PTHR12997:SF2">
    <property type="entry name" value="INOSITOL POLYPHOSPHATE-5-PHOSPHATASE A"/>
    <property type="match status" value="1"/>
</dbReference>